<protein>
    <submittedName>
        <fullName evidence="2">Uncharacterized protein</fullName>
    </submittedName>
</protein>
<evidence type="ECO:0000313" key="3">
    <source>
        <dbReference type="Proteomes" id="UP000829116"/>
    </source>
</evidence>
<name>A0A9Q8V4X0_9GAMM</name>
<dbReference type="EMBL" id="CP093246">
    <property type="protein sequence ID" value="UNH32540.1"/>
    <property type="molecule type" value="Genomic_DNA"/>
</dbReference>
<reference evidence="2" key="1">
    <citation type="submission" date="2022-03" db="EMBL/GenBank/DDBJ databases">
        <title>ESBL-producing Moellerella wisconsensis and Escherichia marmotae isolated from wild game meat.</title>
        <authorList>
            <person name="Biggel M."/>
        </authorList>
    </citation>
    <scope>NUCLEOTIDE SEQUENCE</scope>
    <source>
        <strain evidence="2">W51</strain>
        <plasmid evidence="2">pW51-a</plasmid>
    </source>
</reference>
<dbReference type="RefSeq" id="WP_109910745.1">
    <property type="nucleotide sequence ID" value="NZ_CAWQWL010000002.1"/>
</dbReference>
<keyword evidence="2" id="KW-0614">Plasmid</keyword>
<organism evidence="2 3">
    <name type="scientific">Moellerella wisconsensis</name>
    <dbReference type="NCBI Taxonomy" id="158849"/>
    <lineage>
        <taxon>Bacteria</taxon>
        <taxon>Pseudomonadati</taxon>
        <taxon>Pseudomonadota</taxon>
        <taxon>Gammaproteobacteria</taxon>
        <taxon>Enterobacterales</taxon>
        <taxon>Morganellaceae</taxon>
        <taxon>Moellerella</taxon>
    </lineage>
</organism>
<evidence type="ECO:0000256" key="1">
    <source>
        <dbReference type="SAM" id="MobiDB-lite"/>
    </source>
</evidence>
<evidence type="ECO:0000313" key="2">
    <source>
        <dbReference type="EMBL" id="UNH32540.1"/>
    </source>
</evidence>
<feature type="compositionally biased region" description="Basic and acidic residues" evidence="1">
    <location>
        <begin position="55"/>
        <end position="65"/>
    </location>
</feature>
<dbReference type="AlphaFoldDB" id="A0A9Q8V4X0"/>
<gene>
    <name evidence="2" type="ORF">MNY72_15985</name>
</gene>
<proteinExistence type="predicted"/>
<geneLocation type="plasmid" evidence="2 3">
    <name>pW51-a</name>
</geneLocation>
<accession>A0A9Q8V4X0</accession>
<feature type="compositionally biased region" description="Polar residues" evidence="1">
    <location>
        <begin position="90"/>
        <end position="101"/>
    </location>
</feature>
<dbReference type="Proteomes" id="UP000829116">
    <property type="component" value="Plasmid pW51-a"/>
</dbReference>
<dbReference type="GeneID" id="79719006"/>
<sequence length="125" mass="14513">MIQKKSVFFKVQEGKALRFEDEKSHPGAGDAGCHHQYPEIAIKRRKEYEDNQPNQRREPNTRHYPEGIPGISWNPIPRPVDRDERPAKKNASNQQTDQQSIVEKAKVEPTITHLVLARSHLVQWQ</sequence>
<feature type="region of interest" description="Disordered" evidence="1">
    <location>
        <begin position="46"/>
        <end position="109"/>
    </location>
</feature>